<feature type="domain" description="DUF7081" evidence="2">
    <location>
        <begin position="25"/>
        <end position="116"/>
    </location>
</feature>
<evidence type="ECO:0000259" key="2">
    <source>
        <dbReference type="Pfam" id="PF23299"/>
    </source>
</evidence>
<protein>
    <recommendedName>
        <fullName evidence="2">DUF7081 domain-containing protein</fullName>
    </recommendedName>
</protein>
<dbReference type="Pfam" id="PF23299">
    <property type="entry name" value="DUF7081"/>
    <property type="match status" value="1"/>
</dbReference>
<feature type="compositionally biased region" description="Basic and acidic residues" evidence="1">
    <location>
        <begin position="141"/>
        <end position="150"/>
    </location>
</feature>
<dbReference type="PANTHER" id="PTHR33345">
    <property type="entry name" value="ADAPTER PROTEIN, PUTATIVE-RELATED"/>
    <property type="match status" value="1"/>
</dbReference>
<evidence type="ECO:0000256" key="1">
    <source>
        <dbReference type="SAM" id="MobiDB-lite"/>
    </source>
</evidence>
<accession>A0A5B7BPR2</accession>
<dbReference type="AlphaFoldDB" id="A0A5B7BPR2"/>
<dbReference type="InterPro" id="IPR055508">
    <property type="entry name" value="DUF7081"/>
</dbReference>
<sequence length="493" mass="55177">MEVDIPNVSKSCPLAIKNYGIVLRPVSPCDSGEGLPYAPIDWPNPGDIWSWKVGKRINSSGYYNDRFLIVPKCLQKLPHRKVSFASKRSVKQYLQMEFPSADLDAFFASFSWEVPSKVRSWRKVKVTPLHPKVPSQVETGGKVEEKEEIPRKRKQKLAASSTIYRRQTRKSSKQVIQFAAKNTSVTIDLCSKSEERGTSVPTTKDLKSNTDFENGQISSHCVAISPACSFTATHPSTVACKMHTMDSPEKSPAEVIPEEFDNYLNSLDDILAQPLSKAPFSPAAVDHSAALKEELAEARKKLSSLLAMDFLVLVSPDNLTELMVLSSKLWKDPSLSAEQLSMLKLIKEIPLTVKDFLETKKTTEQADKFFVDLEANIAKATSLRNEYNESREKAAILQAEVDSSSLAIMEIDDQIALLQHHRAALSSDIEIKKKVMVQLTSTQRMVVDCLPEVVREVQLANSERLEWELKKKHSAAWEVEILAKFAPLKGFSL</sequence>
<gene>
    <name evidence="3" type="ORF">Din_040066</name>
</gene>
<feature type="region of interest" description="Disordered" evidence="1">
    <location>
        <begin position="133"/>
        <end position="158"/>
    </location>
</feature>
<reference evidence="3" key="1">
    <citation type="submission" date="2019-08" db="EMBL/GenBank/DDBJ databases">
        <title>Reference gene set and small RNA set construction with multiple tissues from Davidia involucrata Baill.</title>
        <authorList>
            <person name="Yang H."/>
            <person name="Zhou C."/>
            <person name="Li G."/>
            <person name="Wang J."/>
            <person name="Gao P."/>
            <person name="Wang M."/>
            <person name="Wang R."/>
            <person name="Zhao Y."/>
        </authorList>
    </citation>
    <scope>NUCLEOTIDE SEQUENCE</scope>
    <source>
        <tissue evidence="3">Mixed with DoveR01_LX</tissue>
    </source>
</reference>
<dbReference type="EMBL" id="GHES01040066">
    <property type="protein sequence ID" value="MPA70625.1"/>
    <property type="molecule type" value="Transcribed_RNA"/>
</dbReference>
<evidence type="ECO:0000313" key="3">
    <source>
        <dbReference type="EMBL" id="MPA70625.1"/>
    </source>
</evidence>
<proteinExistence type="predicted"/>
<organism evidence="3">
    <name type="scientific">Davidia involucrata</name>
    <name type="common">Dove tree</name>
    <dbReference type="NCBI Taxonomy" id="16924"/>
    <lineage>
        <taxon>Eukaryota</taxon>
        <taxon>Viridiplantae</taxon>
        <taxon>Streptophyta</taxon>
        <taxon>Embryophyta</taxon>
        <taxon>Tracheophyta</taxon>
        <taxon>Spermatophyta</taxon>
        <taxon>Magnoliopsida</taxon>
        <taxon>eudicotyledons</taxon>
        <taxon>Gunneridae</taxon>
        <taxon>Pentapetalae</taxon>
        <taxon>asterids</taxon>
        <taxon>Cornales</taxon>
        <taxon>Nyssaceae</taxon>
        <taxon>Davidia</taxon>
    </lineage>
</organism>
<name>A0A5B7BPR2_DAVIN</name>
<dbReference type="PANTHER" id="PTHR33345:SF4">
    <property type="entry name" value="MBD DOMAIN-CONTAINING PROTEIN"/>
    <property type="match status" value="1"/>
</dbReference>